<gene>
    <name evidence="2" type="ordered locus">Tcur_0151</name>
</gene>
<dbReference type="HOGENOM" id="CLU_079072_0_0_11"/>
<dbReference type="InterPro" id="IPR050766">
    <property type="entry name" value="Bact_Lucif_Oxidored"/>
</dbReference>
<dbReference type="EMBL" id="CP001738">
    <property type="protein sequence ID" value="ACY95758.1"/>
    <property type="molecule type" value="Genomic_DNA"/>
</dbReference>
<dbReference type="STRING" id="471852.Tcur_0151"/>
<dbReference type="GO" id="GO:0005829">
    <property type="term" value="C:cytosol"/>
    <property type="evidence" value="ECO:0007669"/>
    <property type="project" value="TreeGrafter"/>
</dbReference>
<reference evidence="2 3" key="1">
    <citation type="journal article" date="2011" name="Stand. Genomic Sci.">
        <title>Complete genome sequence of Thermomonospora curvata type strain (B9).</title>
        <authorList>
            <person name="Chertkov O."/>
            <person name="Sikorski J."/>
            <person name="Nolan M."/>
            <person name="Lapidus A."/>
            <person name="Lucas S."/>
            <person name="Del Rio T.G."/>
            <person name="Tice H."/>
            <person name="Cheng J.F."/>
            <person name="Goodwin L."/>
            <person name="Pitluck S."/>
            <person name="Liolios K."/>
            <person name="Ivanova N."/>
            <person name="Mavromatis K."/>
            <person name="Mikhailova N."/>
            <person name="Ovchinnikova G."/>
            <person name="Pati A."/>
            <person name="Chen A."/>
            <person name="Palaniappan K."/>
            <person name="Djao O.D."/>
            <person name="Land M."/>
            <person name="Hauser L."/>
            <person name="Chang Y.J."/>
            <person name="Jeffries C.D."/>
            <person name="Brettin T."/>
            <person name="Han C."/>
            <person name="Detter J.C."/>
            <person name="Rohde M."/>
            <person name="Goker M."/>
            <person name="Woyke T."/>
            <person name="Bristow J."/>
            <person name="Eisen J.A."/>
            <person name="Markowitz V."/>
            <person name="Hugenholtz P."/>
            <person name="Klenk H.P."/>
            <person name="Kyrpides N.C."/>
        </authorList>
    </citation>
    <scope>NUCLEOTIDE SEQUENCE [LARGE SCALE GENOMIC DNA]</scope>
    <source>
        <strain evidence="3">ATCC 19995 / DSM 43183 / JCM 3096 / KCTC 9072 / NBRC 15933 / NCIMB 10081 / Henssen B9</strain>
    </source>
</reference>
<feature type="domain" description="Luciferase-like" evidence="1">
    <location>
        <begin position="11"/>
        <end position="125"/>
    </location>
</feature>
<name>D1AEE2_THECD</name>
<dbReference type="InterPro" id="IPR019922">
    <property type="entry name" value="Lucif-like_OxRdatse_MSMEG_4141"/>
</dbReference>
<dbReference type="eggNOG" id="COG2141">
    <property type="taxonomic scope" value="Bacteria"/>
</dbReference>
<dbReference type="NCBIfam" id="TIGR03620">
    <property type="entry name" value="F420_MSMEG_4141"/>
    <property type="match status" value="1"/>
</dbReference>
<protein>
    <recommendedName>
        <fullName evidence="1">Luciferase-like domain-containing protein</fullName>
    </recommendedName>
</protein>
<organism evidence="2 3">
    <name type="scientific">Thermomonospora curvata (strain ATCC 19995 / DSM 43183 / JCM 3096 / KCTC 9072 / NBRC 15933 / NCIMB 10081 / Henssen B9)</name>
    <dbReference type="NCBI Taxonomy" id="471852"/>
    <lineage>
        <taxon>Bacteria</taxon>
        <taxon>Bacillati</taxon>
        <taxon>Actinomycetota</taxon>
        <taxon>Actinomycetes</taxon>
        <taxon>Streptosporangiales</taxon>
        <taxon>Thermomonosporaceae</taxon>
        <taxon>Thermomonospora</taxon>
    </lineage>
</organism>
<accession>D1AEE2</accession>
<evidence type="ECO:0000313" key="2">
    <source>
        <dbReference type="EMBL" id="ACY95758.1"/>
    </source>
</evidence>
<proteinExistence type="predicted"/>
<sequence length="283" mass="30639">MELGRIGIWTPALRTRRPKAPEPIAEAVAELEELGYGAIWLGGSPGVQSARVLIEASSRIVVATGILSVWDHPASEVAAQHRALAHDHPGRFLLGLGISHGPAVGDRYRRPYATMMSYLDELDAAGVPAAERVLAALGPKMLAAARDRAAGAHPYLVTPEHTHRARQVLGDGPLLAPEVKVVLDTDLERGRRSARDHLSFYLQLPNYTNNLLRLGFTEEDFAGGGSDRLIDAVFAIGDVEAAERRIAEHFQAGADHAAVQVITADYRTLPLEQWRALAPLAKQ</sequence>
<dbReference type="InterPro" id="IPR011251">
    <property type="entry name" value="Luciferase-like_dom"/>
</dbReference>
<dbReference type="RefSeq" id="WP_012850542.1">
    <property type="nucleotide sequence ID" value="NC_013510.1"/>
</dbReference>
<dbReference type="PANTHER" id="PTHR30137:SF18">
    <property type="entry name" value="CONSERVED PROTEIN"/>
    <property type="match status" value="1"/>
</dbReference>
<dbReference type="Gene3D" id="3.20.20.30">
    <property type="entry name" value="Luciferase-like domain"/>
    <property type="match status" value="2"/>
</dbReference>
<dbReference type="InterPro" id="IPR036661">
    <property type="entry name" value="Luciferase-like_sf"/>
</dbReference>
<dbReference type="Pfam" id="PF00296">
    <property type="entry name" value="Bac_luciferase"/>
    <property type="match status" value="1"/>
</dbReference>
<dbReference type="OrthoDB" id="4760590at2"/>
<dbReference type="GO" id="GO:0016705">
    <property type="term" value="F:oxidoreductase activity, acting on paired donors, with incorporation or reduction of molecular oxygen"/>
    <property type="evidence" value="ECO:0007669"/>
    <property type="project" value="InterPro"/>
</dbReference>
<evidence type="ECO:0000313" key="3">
    <source>
        <dbReference type="Proteomes" id="UP000001918"/>
    </source>
</evidence>
<evidence type="ECO:0000259" key="1">
    <source>
        <dbReference type="Pfam" id="PF00296"/>
    </source>
</evidence>
<dbReference type="AlphaFoldDB" id="D1AEE2"/>
<dbReference type="SUPFAM" id="SSF51679">
    <property type="entry name" value="Bacterial luciferase-like"/>
    <property type="match status" value="1"/>
</dbReference>
<dbReference type="Proteomes" id="UP000001918">
    <property type="component" value="Chromosome"/>
</dbReference>
<dbReference type="KEGG" id="tcu:Tcur_0151"/>
<dbReference type="PANTHER" id="PTHR30137">
    <property type="entry name" value="LUCIFERASE-LIKE MONOOXYGENASE"/>
    <property type="match status" value="1"/>
</dbReference>
<keyword evidence="3" id="KW-1185">Reference proteome</keyword>